<evidence type="ECO:0000313" key="2">
    <source>
        <dbReference type="Proteomes" id="UP000019918"/>
    </source>
</evidence>
<evidence type="ECO:0000313" key="1">
    <source>
        <dbReference type="EMBL" id="EXU73883.1"/>
    </source>
</evidence>
<accession>A0A014N3A6</accession>
<dbReference type="OrthoDB" id="6630441at2"/>
<dbReference type="STRING" id="69222.BG55_20480"/>
<keyword evidence="2" id="KW-1185">Reference proteome</keyword>
<organism evidence="1 2">
    <name type="scientific">Erwinia mallotivora</name>
    <dbReference type="NCBI Taxonomy" id="69222"/>
    <lineage>
        <taxon>Bacteria</taxon>
        <taxon>Pseudomonadati</taxon>
        <taxon>Pseudomonadota</taxon>
        <taxon>Gammaproteobacteria</taxon>
        <taxon>Enterobacterales</taxon>
        <taxon>Erwiniaceae</taxon>
        <taxon>Erwinia</taxon>
    </lineage>
</organism>
<dbReference type="PATRIC" id="fig|69222.5.peg.4175"/>
<comment type="caution">
    <text evidence="1">The sequence shown here is derived from an EMBL/GenBank/DDBJ whole genome shotgun (WGS) entry which is preliminary data.</text>
</comment>
<name>A0A014N3A6_9GAMM</name>
<protein>
    <submittedName>
        <fullName evidence="1">Uncharacterized protein</fullName>
    </submittedName>
</protein>
<reference evidence="1 2" key="1">
    <citation type="submission" date="2014-02" db="EMBL/GenBank/DDBJ databases">
        <title>Draft genome of Erwinia mallotivora strain BT-MARDI, a papaya dieback pathogen.</title>
        <authorList>
            <person name="Redzuan R."/>
            <person name="Abu Bakar N."/>
            <person name="Badrun R."/>
            <person name="Mohd Raih M.F."/>
            <person name="Rozano L."/>
            <person name="Mat Amin N."/>
        </authorList>
    </citation>
    <scope>NUCLEOTIDE SEQUENCE [LARGE SCALE GENOMIC DNA]</scope>
    <source>
        <strain evidence="1 2">BT-MARDI</strain>
    </source>
</reference>
<dbReference type="Proteomes" id="UP000019918">
    <property type="component" value="Unassembled WGS sequence"/>
</dbReference>
<proteinExistence type="predicted"/>
<dbReference type="EMBL" id="JFHN01000072">
    <property type="protein sequence ID" value="EXU73883.1"/>
    <property type="molecule type" value="Genomic_DNA"/>
</dbReference>
<dbReference type="AlphaFoldDB" id="A0A014N3A6"/>
<dbReference type="RefSeq" id="WP_034940920.1">
    <property type="nucleotide sequence ID" value="NZ_JFHN01000072.1"/>
</dbReference>
<sequence length="63" mass="7261">MKILFKKDNGQVVDFNVREDQLSSVLNIAGMCRLLDLPYERVKSRINRGWHPLLALSTSESEE</sequence>
<gene>
    <name evidence="1" type="ORF">BG55_20480</name>
</gene>